<evidence type="ECO:0000256" key="1">
    <source>
        <dbReference type="SAM" id="MobiDB-lite"/>
    </source>
</evidence>
<evidence type="ECO:0000313" key="3">
    <source>
        <dbReference type="Proteomes" id="UP000834106"/>
    </source>
</evidence>
<feature type="region of interest" description="Disordered" evidence="1">
    <location>
        <begin position="436"/>
        <end position="457"/>
    </location>
</feature>
<name>A0AAD2DJF2_9LAMI</name>
<dbReference type="EMBL" id="OU503037">
    <property type="protein sequence ID" value="CAI9756204.1"/>
    <property type="molecule type" value="Genomic_DNA"/>
</dbReference>
<accession>A0AAD2DJF2</accession>
<reference evidence="2" key="1">
    <citation type="submission" date="2023-05" db="EMBL/GenBank/DDBJ databases">
        <authorList>
            <person name="Huff M."/>
        </authorList>
    </citation>
    <scope>NUCLEOTIDE SEQUENCE</scope>
</reference>
<dbReference type="Proteomes" id="UP000834106">
    <property type="component" value="Chromosome 2"/>
</dbReference>
<dbReference type="AlphaFoldDB" id="A0AAD2DJF2"/>
<sequence length="457" mass="50958">MKLNSTSSTSILHNHVATSFPLYLNGGEETIVLKPVDSNQSRNSSSSTPHEPFHLARKKAEDREIDIFTADKYFNEKQNDNPKTKELPNQPNKKKDPIQLFDIKEKTTIPTQSIHSESSWNSRSVLLQNIPRNQQPCRKSNMKSFLASIGCNCSCNDKNSVEIDDCTGDNYLNKSFSSRVDNGKAIQELENGDMVTSKEDWQCKKLDEIRVKLKIDDHFSFPVFNPKTENPAVKIELQAQDNSTRKSLDVFGSPILENGKNSSTLEKKLTMLNWDKISPRVEETEIPASFTGMYNDSDSDTSSDLFEIESLSKNANPFLTRQESDGNSMSSCITPTTCYAPSEASIEWSVMTASAAGFSTMSDTEEPRSTTTGASAATTIAYPQKTVQNPPKWRRPSILSGCKSQTAVRVAGDAFPSARSHRLESFTPLTRFNSESKLKGFDKRNRQHSFDAGALSR</sequence>
<keyword evidence="3" id="KW-1185">Reference proteome</keyword>
<protein>
    <recommendedName>
        <fullName evidence="4">Phytochrome kinase substrate 1</fullName>
    </recommendedName>
</protein>
<gene>
    <name evidence="2" type="ORF">FPE_LOCUS3634</name>
</gene>
<feature type="region of interest" description="Disordered" evidence="1">
    <location>
        <begin position="72"/>
        <end position="96"/>
    </location>
</feature>
<organism evidence="2 3">
    <name type="scientific">Fraxinus pennsylvanica</name>
    <dbReference type="NCBI Taxonomy" id="56036"/>
    <lineage>
        <taxon>Eukaryota</taxon>
        <taxon>Viridiplantae</taxon>
        <taxon>Streptophyta</taxon>
        <taxon>Embryophyta</taxon>
        <taxon>Tracheophyta</taxon>
        <taxon>Spermatophyta</taxon>
        <taxon>Magnoliopsida</taxon>
        <taxon>eudicotyledons</taxon>
        <taxon>Gunneridae</taxon>
        <taxon>Pentapetalae</taxon>
        <taxon>asterids</taxon>
        <taxon>lamiids</taxon>
        <taxon>Lamiales</taxon>
        <taxon>Oleaceae</taxon>
        <taxon>Oleeae</taxon>
        <taxon>Fraxinus</taxon>
    </lineage>
</organism>
<dbReference type="GO" id="GO:0009638">
    <property type="term" value="P:phototropism"/>
    <property type="evidence" value="ECO:0007669"/>
    <property type="project" value="InterPro"/>
</dbReference>
<feature type="compositionally biased region" description="Low complexity" evidence="1">
    <location>
        <begin position="38"/>
        <end position="47"/>
    </location>
</feature>
<evidence type="ECO:0008006" key="4">
    <source>
        <dbReference type="Google" id="ProtNLM"/>
    </source>
</evidence>
<dbReference type="PANTHER" id="PTHR33781:SF4">
    <property type="entry name" value="PROTEIN PHYTOCHROME KINASE SUBSTRATE 1"/>
    <property type="match status" value="1"/>
</dbReference>
<feature type="compositionally biased region" description="Basic and acidic residues" evidence="1">
    <location>
        <begin position="73"/>
        <end position="86"/>
    </location>
</feature>
<proteinExistence type="predicted"/>
<dbReference type="InterPro" id="IPR039615">
    <property type="entry name" value="PKS"/>
</dbReference>
<feature type="region of interest" description="Disordered" evidence="1">
    <location>
        <begin position="37"/>
        <end position="59"/>
    </location>
</feature>
<evidence type="ECO:0000313" key="2">
    <source>
        <dbReference type="EMBL" id="CAI9756204.1"/>
    </source>
</evidence>
<dbReference type="PANTHER" id="PTHR33781">
    <property type="entry name" value="PROTEIN PHYTOCHROME KINASE SUBSTRATE 1-RELATED"/>
    <property type="match status" value="1"/>
</dbReference>